<sequence length="315" mass="34902">MITYGQAAKMCAVPPDFCLLLERSSKRREEEGGSWNFNEEKVLQRERKRQAASQSGARDLRDSTPCPLLVFFPTFSPQLVRVSVWQFAGRAVRGSLGHIAMVTYSKFEPYYAMSIRPFPPDAGAGLPPHRFKTFCSSLQLQLVQGAVHKLQQSGFYWGTLSGKEANGLLGSQPTGTFLVRDSSDHHHFFTLSVKTASGTKNLRIQCDNCSFFLQTDPKTPAQAVPKFDCVLKLVHHYMPSSKAGAGAPSDGSGSYYIYSGGEKVPLELRRPLSCCMSSLQHLCRKTVNGHLDASSKSDQLPDPLRDFLQEYDAPI</sequence>
<evidence type="ECO:0000259" key="11">
    <source>
        <dbReference type="PROSITE" id="PS50225"/>
    </source>
</evidence>
<dbReference type="SMART" id="SM00969">
    <property type="entry name" value="SOCS_box"/>
    <property type="match status" value="1"/>
</dbReference>
<dbReference type="GO" id="GO:0046935">
    <property type="term" value="F:1-phosphatidylinositol-3-kinase regulator activity"/>
    <property type="evidence" value="ECO:0007669"/>
    <property type="project" value="TreeGrafter"/>
</dbReference>
<name>A0A8T3CMX7_9TELE</name>
<dbReference type="PANTHER" id="PTHR10155:SF11">
    <property type="entry name" value="SUPPRESSOR OF CYTOKINE SIGNALING 3"/>
    <property type="match status" value="1"/>
</dbReference>
<comment type="function">
    <text evidence="8">SOCS family proteins form part of a classical negative feedback system that regulates cytokine signal transduction. SOCS3 is involved in negative regulation of cytokines that signal through the JAK/STAT pathway. Inhibits cytokine signal transduction by binding to tyrosine kinase receptors including IL6ST/gp130, LIF, erythropoietin, insulin, IL12, GCSF and leptin receptors. Binding to JAK2 inhibits its kinase activity and regulates IL6 signaling. Suppresses fetal liver erythropoiesis. Regulates onset and maintenance of allergic responses mediated by T-helper type 2 cells. Probable substrate recognition component of a SCF-like ECS (Elongin BC-CUL2/5-SOCS-box protein) E3 ubiquitin-protein ligase complex which mediates the ubiquitination and subsequent proteasomal degradation of target proteins.</text>
</comment>
<dbReference type="Gene3D" id="3.30.505.10">
    <property type="entry name" value="SH2 domain"/>
    <property type="match status" value="1"/>
</dbReference>
<dbReference type="InterPro" id="IPR000980">
    <property type="entry name" value="SH2"/>
</dbReference>
<dbReference type="SUPFAM" id="SSF158235">
    <property type="entry name" value="SOCS box-like"/>
    <property type="match status" value="1"/>
</dbReference>
<evidence type="ECO:0000256" key="1">
    <source>
        <dbReference type="ARBA" id="ARBA00004906"/>
    </source>
</evidence>
<evidence type="ECO:0000256" key="7">
    <source>
        <dbReference type="ARBA" id="ARBA00022999"/>
    </source>
</evidence>
<dbReference type="EMBL" id="JAERUA010000019">
    <property type="protein sequence ID" value="KAI1886453.1"/>
    <property type="molecule type" value="Genomic_DNA"/>
</dbReference>
<dbReference type="InterPro" id="IPR001496">
    <property type="entry name" value="SOCS_box"/>
</dbReference>
<keyword evidence="4" id="KW-0341">Growth regulation</keyword>
<evidence type="ECO:0000259" key="10">
    <source>
        <dbReference type="PROSITE" id="PS50001"/>
    </source>
</evidence>
<keyword evidence="3" id="KW-0597">Phosphoprotein</keyword>
<keyword evidence="5" id="KW-0734">Signal transduction inhibitor</keyword>
<dbReference type="InterPro" id="IPR036860">
    <property type="entry name" value="SH2_dom_sf"/>
</dbReference>
<evidence type="ECO:0000256" key="9">
    <source>
        <dbReference type="PROSITE-ProRule" id="PRU00191"/>
    </source>
</evidence>
<reference evidence="12" key="1">
    <citation type="submission" date="2021-01" db="EMBL/GenBank/DDBJ databases">
        <authorList>
            <person name="Zahm M."/>
            <person name="Roques C."/>
            <person name="Cabau C."/>
            <person name="Klopp C."/>
            <person name="Donnadieu C."/>
            <person name="Jouanno E."/>
            <person name="Lampietro C."/>
            <person name="Louis A."/>
            <person name="Herpin A."/>
            <person name="Echchiki A."/>
            <person name="Berthelot C."/>
            <person name="Parey E."/>
            <person name="Roest-Crollius H."/>
            <person name="Braasch I."/>
            <person name="Postlethwait J."/>
            <person name="Bobe J."/>
            <person name="Montfort J."/>
            <person name="Bouchez O."/>
            <person name="Begum T."/>
            <person name="Mejri S."/>
            <person name="Adams A."/>
            <person name="Chen W.-J."/>
            <person name="Guiguen Y."/>
        </authorList>
    </citation>
    <scope>NUCLEOTIDE SEQUENCE</scope>
    <source>
        <tissue evidence="12">Blood</tissue>
    </source>
</reference>
<dbReference type="PROSITE" id="PS50001">
    <property type="entry name" value="SH2"/>
    <property type="match status" value="1"/>
</dbReference>
<evidence type="ECO:0000256" key="4">
    <source>
        <dbReference type="ARBA" id="ARBA00022604"/>
    </source>
</evidence>
<dbReference type="InterPro" id="IPR036036">
    <property type="entry name" value="SOCS_box-like_dom_sf"/>
</dbReference>
<keyword evidence="6" id="KW-0833">Ubl conjugation pathway</keyword>
<dbReference type="InterPro" id="IPR035863">
    <property type="entry name" value="SOCS3_SH2"/>
</dbReference>
<feature type="domain" description="SH2" evidence="10">
    <location>
        <begin position="155"/>
        <end position="272"/>
    </location>
</feature>
<dbReference type="PANTHER" id="PTHR10155">
    <property type="entry name" value="PHOSPHATIDYLINOSITOL 3-KINASE REGULATORY SUBUNIT"/>
    <property type="match status" value="1"/>
</dbReference>
<dbReference type="AlphaFoldDB" id="A0A8T3CMX7"/>
<dbReference type="FunFam" id="1.10.750.20:FF:000002">
    <property type="entry name" value="Suppressor of cytokine signaling 2"/>
    <property type="match status" value="1"/>
</dbReference>
<accession>A0A8T3CMX7</accession>
<feature type="domain" description="SOCS box" evidence="11">
    <location>
        <begin position="267"/>
        <end position="314"/>
    </location>
</feature>
<dbReference type="GO" id="GO:0005942">
    <property type="term" value="C:phosphatidylinositol 3-kinase complex"/>
    <property type="evidence" value="ECO:0007669"/>
    <property type="project" value="TreeGrafter"/>
</dbReference>
<gene>
    <name evidence="12" type="ORF">AGOR_G00195910</name>
</gene>
<dbReference type="GO" id="GO:0035556">
    <property type="term" value="P:intracellular signal transduction"/>
    <property type="evidence" value="ECO:0007669"/>
    <property type="project" value="InterPro"/>
</dbReference>
<dbReference type="SMART" id="SM00253">
    <property type="entry name" value="SOCS"/>
    <property type="match status" value="1"/>
</dbReference>
<dbReference type="Proteomes" id="UP000829720">
    <property type="component" value="Unassembled WGS sequence"/>
</dbReference>
<dbReference type="Pfam" id="PF00017">
    <property type="entry name" value="SH2"/>
    <property type="match status" value="1"/>
</dbReference>
<proteinExistence type="predicted"/>
<evidence type="ECO:0000256" key="3">
    <source>
        <dbReference type="ARBA" id="ARBA00022553"/>
    </source>
</evidence>
<dbReference type="SUPFAM" id="SSF55550">
    <property type="entry name" value="SH2 domain"/>
    <property type="match status" value="1"/>
</dbReference>
<comment type="pathway">
    <text evidence="1">Protein modification; protein ubiquitination.</text>
</comment>
<comment type="caution">
    <text evidence="12">The sequence shown here is derived from an EMBL/GenBank/DDBJ whole genome shotgun (WGS) entry which is preliminary data.</text>
</comment>
<evidence type="ECO:0000256" key="2">
    <source>
        <dbReference type="ARBA" id="ARBA00021410"/>
    </source>
</evidence>
<dbReference type="OrthoDB" id="6426624at2759"/>
<keyword evidence="7 9" id="KW-0727">SH2 domain</keyword>
<keyword evidence="13" id="KW-1185">Reference proteome</keyword>
<dbReference type="GO" id="GO:0009968">
    <property type="term" value="P:negative regulation of signal transduction"/>
    <property type="evidence" value="ECO:0007669"/>
    <property type="project" value="UniProtKB-KW"/>
</dbReference>
<dbReference type="FunFam" id="3.30.505.10:FF:000066">
    <property type="entry name" value="suppressor of cytokine signaling 3"/>
    <property type="match status" value="1"/>
</dbReference>
<organism evidence="12 13">
    <name type="scientific">Albula goreensis</name>
    <dbReference type="NCBI Taxonomy" id="1534307"/>
    <lineage>
        <taxon>Eukaryota</taxon>
        <taxon>Metazoa</taxon>
        <taxon>Chordata</taxon>
        <taxon>Craniata</taxon>
        <taxon>Vertebrata</taxon>
        <taxon>Euteleostomi</taxon>
        <taxon>Actinopterygii</taxon>
        <taxon>Neopterygii</taxon>
        <taxon>Teleostei</taxon>
        <taxon>Albuliformes</taxon>
        <taxon>Albulidae</taxon>
        <taxon>Albula</taxon>
    </lineage>
</organism>
<dbReference type="Gene3D" id="1.10.750.20">
    <property type="entry name" value="SOCS box"/>
    <property type="match status" value="1"/>
</dbReference>
<dbReference type="CDD" id="cd10384">
    <property type="entry name" value="SH2_SOCS3"/>
    <property type="match status" value="1"/>
</dbReference>
<evidence type="ECO:0000256" key="5">
    <source>
        <dbReference type="ARBA" id="ARBA00022700"/>
    </source>
</evidence>
<evidence type="ECO:0000256" key="8">
    <source>
        <dbReference type="ARBA" id="ARBA00045798"/>
    </source>
</evidence>
<dbReference type="GO" id="GO:0046854">
    <property type="term" value="P:phosphatidylinositol phosphate biosynthetic process"/>
    <property type="evidence" value="ECO:0007669"/>
    <property type="project" value="TreeGrafter"/>
</dbReference>
<evidence type="ECO:0000256" key="6">
    <source>
        <dbReference type="ARBA" id="ARBA00022786"/>
    </source>
</evidence>
<dbReference type="PROSITE" id="PS50225">
    <property type="entry name" value="SOCS"/>
    <property type="match status" value="1"/>
</dbReference>
<evidence type="ECO:0000313" key="12">
    <source>
        <dbReference type="EMBL" id="KAI1886453.1"/>
    </source>
</evidence>
<dbReference type="SMART" id="SM00252">
    <property type="entry name" value="SH2"/>
    <property type="match status" value="1"/>
</dbReference>
<protein>
    <recommendedName>
        <fullName evidence="2">Suppressor of cytokine signaling 3</fullName>
    </recommendedName>
</protein>
<evidence type="ECO:0000313" key="13">
    <source>
        <dbReference type="Proteomes" id="UP000829720"/>
    </source>
</evidence>